<dbReference type="EC" id="4.1.1.36" evidence="3"/>
<dbReference type="EC" id="6.3.2.5" evidence="3"/>
<dbReference type="Gene3D" id="3.40.50.10300">
    <property type="entry name" value="CoaB-like"/>
    <property type="match status" value="1"/>
</dbReference>
<comment type="catalytic activity">
    <reaction evidence="3 4">
        <text>N-[(R)-4-phosphopantothenoyl]-L-cysteine + H(+) = (R)-4'-phosphopantetheine + CO2</text>
        <dbReference type="Rhea" id="RHEA:16793"/>
        <dbReference type="ChEBI" id="CHEBI:15378"/>
        <dbReference type="ChEBI" id="CHEBI:16526"/>
        <dbReference type="ChEBI" id="CHEBI:59458"/>
        <dbReference type="ChEBI" id="CHEBI:61723"/>
        <dbReference type="EC" id="4.1.1.36"/>
    </reaction>
</comment>
<dbReference type="SUPFAM" id="SSF102645">
    <property type="entry name" value="CoaB-like"/>
    <property type="match status" value="1"/>
</dbReference>
<sequence>MANLTGKKILLGVTGSIAAYKSALLIRLLVKLGADVQVVMTSAAKDFITPLTLATLSKRPVLSEFINQSSGGQGDGQWNNHVELALWADLLVIAPVSAHTLAKLAHGFCDDLLSAVYLSAKCPVFLAPAMDLDMYRHPTTLENLRRLQSFGNRLIQAEHGELASGLVGEGRLAEPEHIVTELERHFAHRPIFRHKQVLITAGPTQEAIDPVRFISNHSSGKMGYAIARAFARAGADVTLISGPTVQPLPDPTIRRLSVRSAQEMFEAARDEFPKAHIIILAAAVADYTPLRPAEQKIKKKETVFDLELTRTVDIAATLGQQKRPDQITVGFALETNDELANARNKLRAKNFDFIVLNSLRDQGAGFGHDTNKITVIDKEERMYTFDLKSKDKVAEDLLNLVQEQVSML</sequence>
<dbReference type="GO" id="GO:0004632">
    <property type="term" value="F:phosphopantothenate--cysteine ligase activity"/>
    <property type="evidence" value="ECO:0007669"/>
    <property type="project" value="UniProtKB-UniRule"/>
</dbReference>
<keyword evidence="2 3" id="KW-0456">Lyase</keyword>
<keyword evidence="1 3" id="KW-0210">Decarboxylase</keyword>
<feature type="binding site" evidence="3">
    <location>
        <position position="331"/>
    </location>
    <ligand>
        <name>CTP</name>
        <dbReference type="ChEBI" id="CHEBI:37563"/>
    </ligand>
</feature>
<keyword evidence="3" id="KW-0479">Metal-binding</keyword>
<dbReference type="InterPro" id="IPR005252">
    <property type="entry name" value="CoaBC"/>
</dbReference>
<dbReference type="SUPFAM" id="SSF52507">
    <property type="entry name" value="Homo-oligomeric flavin-containing Cys decarboxylases, HFCD"/>
    <property type="match status" value="1"/>
</dbReference>
<feature type="binding site" evidence="3">
    <location>
        <position position="349"/>
    </location>
    <ligand>
        <name>CTP</name>
        <dbReference type="ChEBI" id="CHEBI:37563"/>
    </ligand>
</feature>
<comment type="catalytic activity">
    <reaction evidence="3 4">
        <text>(R)-4'-phosphopantothenate + L-cysteine + CTP = N-[(R)-4-phosphopantothenoyl]-L-cysteine + CMP + diphosphate + H(+)</text>
        <dbReference type="Rhea" id="RHEA:19397"/>
        <dbReference type="ChEBI" id="CHEBI:10986"/>
        <dbReference type="ChEBI" id="CHEBI:15378"/>
        <dbReference type="ChEBI" id="CHEBI:33019"/>
        <dbReference type="ChEBI" id="CHEBI:35235"/>
        <dbReference type="ChEBI" id="CHEBI:37563"/>
        <dbReference type="ChEBI" id="CHEBI:59458"/>
        <dbReference type="ChEBI" id="CHEBI:60377"/>
        <dbReference type="EC" id="6.3.2.5"/>
    </reaction>
</comment>
<dbReference type="Gene3D" id="3.40.50.1950">
    <property type="entry name" value="Flavin prenyltransferase-like"/>
    <property type="match status" value="1"/>
</dbReference>
<feature type="binding site" evidence="3">
    <location>
        <position position="296"/>
    </location>
    <ligand>
        <name>CTP</name>
        <dbReference type="ChEBI" id="CHEBI:37563"/>
    </ligand>
</feature>
<keyword evidence="3" id="KW-0511">Multifunctional enzyme</keyword>
<keyword evidence="8" id="KW-1185">Reference proteome</keyword>
<evidence type="ECO:0000259" key="6">
    <source>
        <dbReference type="Pfam" id="PF04127"/>
    </source>
</evidence>
<comment type="function">
    <text evidence="3">Catalyzes two sequential steps in the biosynthesis of coenzyme A. In the first step cysteine is conjugated to 4'-phosphopantothenate to form 4-phosphopantothenoylcysteine. In the second step the latter compound is decarboxylated to form 4'-phosphopantotheine.</text>
</comment>
<dbReference type="InterPro" id="IPR035929">
    <property type="entry name" value="CoaB-like_sf"/>
</dbReference>
<reference evidence="7 8" key="1">
    <citation type="submission" date="2018-11" db="EMBL/GenBank/DDBJ databases">
        <authorList>
            <person name="Zhou Z."/>
            <person name="Wang G."/>
        </authorList>
    </citation>
    <scope>NUCLEOTIDE SEQUENCE [LARGE SCALE GENOMIC DNA]</scope>
    <source>
        <strain evidence="7 8">KCTC42998</strain>
    </source>
</reference>
<dbReference type="NCBIfam" id="TIGR00521">
    <property type="entry name" value="coaBC_dfp"/>
    <property type="match status" value="1"/>
</dbReference>
<comment type="cofactor">
    <cofactor evidence="3">
        <name>FMN</name>
        <dbReference type="ChEBI" id="CHEBI:58210"/>
    </cofactor>
    <text evidence="3">Binds 1 FMN per subunit.</text>
</comment>
<dbReference type="PANTHER" id="PTHR14359:SF6">
    <property type="entry name" value="PHOSPHOPANTOTHENOYLCYSTEINE DECARBOXYLASE"/>
    <property type="match status" value="1"/>
</dbReference>
<keyword evidence="3 4" id="KW-0436">Ligase</keyword>
<dbReference type="PANTHER" id="PTHR14359">
    <property type="entry name" value="HOMO-OLIGOMERIC FLAVIN CONTAINING CYS DECARBOXYLASE FAMILY"/>
    <property type="match status" value="1"/>
</dbReference>
<comment type="caution">
    <text evidence="7">The sequence shown here is derived from an EMBL/GenBank/DDBJ whole genome shotgun (WGS) entry which is preliminary data.</text>
</comment>
<gene>
    <name evidence="3 7" type="primary">coaBC</name>
    <name evidence="7" type="ORF">EHT87_02125</name>
</gene>
<evidence type="ECO:0000256" key="2">
    <source>
        <dbReference type="ARBA" id="ARBA00023239"/>
    </source>
</evidence>
<comment type="function">
    <text evidence="4">Catalyzes two steps in the biosynthesis of coenzyme A. In the first step cysteine is conjugated to 4'-phosphopantothenate to form 4-phosphopantothenoylcysteine, in the latter compound is decarboxylated to form 4'-phosphopantotheine.</text>
</comment>
<evidence type="ECO:0000256" key="3">
    <source>
        <dbReference type="HAMAP-Rule" id="MF_02225"/>
    </source>
</evidence>
<proteinExistence type="inferred from homology"/>
<comment type="similarity">
    <text evidence="3 4">In the N-terminal section; belongs to the HFCD (homo-oligomeric flavin containing Cys decarboxylase) superfamily.</text>
</comment>
<feature type="region of interest" description="Phosphopantothenoylcysteine decarboxylase" evidence="3">
    <location>
        <begin position="1"/>
        <end position="196"/>
    </location>
</feature>
<evidence type="ECO:0000259" key="5">
    <source>
        <dbReference type="Pfam" id="PF02441"/>
    </source>
</evidence>
<keyword evidence="3 4" id="KW-0288">FMN</keyword>
<feature type="domain" description="DNA/pantothenate metabolism flavoprotein C-terminal" evidence="6">
    <location>
        <begin position="193"/>
        <end position="403"/>
    </location>
</feature>
<dbReference type="GO" id="GO:0015937">
    <property type="term" value="P:coenzyme A biosynthetic process"/>
    <property type="evidence" value="ECO:0007669"/>
    <property type="project" value="UniProtKB-UniRule"/>
</dbReference>
<dbReference type="GO" id="GO:0010181">
    <property type="term" value="F:FMN binding"/>
    <property type="evidence" value="ECO:0007669"/>
    <property type="project" value="UniProtKB-UniRule"/>
</dbReference>
<dbReference type="Pfam" id="PF04127">
    <property type="entry name" value="DFP"/>
    <property type="match status" value="1"/>
</dbReference>
<dbReference type="GO" id="GO:0071513">
    <property type="term" value="C:phosphopantothenoylcysteine decarboxylase complex"/>
    <property type="evidence" value="ECO:0007669"/>
    <property type="project" value="TreeGrafter"/>
</dbReference>
<dbReference type="InterPro" id="IPR007085">
    <property type="entry name" value="DNA/pantothenate-metab_flavo_C"/>
</dbReference>
<dbReference type="GO" id="GO:0046872">
    <property type="term" value="F:metal ion binding"/>
    <property type="evidence" value="ECO:0007669"/>
    <property type="project" value="UniProtKB-KW"/>
</dbReference>
<feature type="domain" description="Flavoprotein" evidence="5">
    <location>
        <begin position="7"/>
        <end position="184"/>
    </location>
</feature>
<comment type="cofactor">
    <cofactor evidence="3">
        <name>Mg(2+)</name>
        <dbReference type="ChEBI" id="CHEBI:18420"/>
    </cofactor>
</comment>
<dbReference type="GO" id="GO:0004633">
    <property type="term" value="F:phosphopantothenoylcysteine decarboxylase activity"/>
    <property type="evidence" value="ECO:0007669"/>
    <property type="project" value="UniProtKB-UniRule"/>
</dbReference>
<name>A0A3P1CV17_9BACT</name>
<dbReference type="InterPro" id="IPR003382">
    <property type="entry name" value="Flavoprotein"/>
</dbReference>
<feature type="region of interest" description="Phosphopantothenate--cysteine ligase" evidence="3">
    <location>
        <begin position="197"/>
        <end position="408"/>
    </location>
</feature>
<protein>
    <recommendedName>
        <fullName evidence="3">Coenzyme A biosynthesis bifunctional protein CoaBC</fullName>
    </recommendedName>
    <alternativeName>
        <fullName evidence="3">DNA/pantothenate metabolism flavoprotein</fullName>
    </alternativeName>
    <alternativeName>
        <fullName evidence="3">Phosphopantothenoylcysteine synthetase/decarboxylase</fullName>
        <shortName evidence="3">PPCS-PPCDC</shortName>
    </alternativeName>
    <domain>
        <recommendedName>
            <fullName evidence="3">Phosphopantothenoylcysteine decarboxylase</fullName>
            <shortName evidence="3">PPC decarboxylase</shortName>
            <shortName evidence="3">PPC-DC</shortName>
            <ecNumber evidence="3">4.1.1.36</ecNumber>
        </recommendedName>
        <alternativeName>
            <fullName evidence="3">CoaC</fullName>
        </alternativeName>
    </domain>
    <domain>
        <recommendedName>
            <fullName evidence="3">Phosphopantothenate--cysteine ligase</fullName>
            <ecNumber evidence="3">6.3.2.5</ecNumber>
        </recommendedName>
        <alternativeName>
            <fullName evidence="3">CoaB</fullName>
        </alternativeName>
        <alternativeName>
            <fullName evidence="3">Phosphopantothenoylcysteine synthetase</fullName>
            <shortName evidence="3">PPC synthetase</shortName>
            <shortName evidence="3">PPC-S</shortName>
        </alternativeName>
    </domain>
</protein>
<dbReference type="AlphaFoldDB" id="A0A3P1CV17"/>
<organism evidence="7 8">
    <name type="scientific">Larkinella knui</name>
    <dbReference type="NCBI Taxonomy" id="2025310"/>
    <lineage>
        <taxon>Bacteria</taxon>
        <taxon>Pseudomonadati</taxon>
        <taxon>Bacteroidota</taxon>
        <taxon>Cytophagia</taxon>
        <taxon>Cytophagales</taxon>
        <taxon>Spirosomataceae</taxon>
        <taxon>Larkinella</taxon>
    </lineage>
</organism>
<keyword evidence="3" id="KW-0460">Magnesium</keyword>
<evidence type="ECO:0000313" key="8">
    <source>
        <dbReference type="Proteomes" id="UP000274271"/>
    </source>
</evidence>
<dbReference type="RefSeq" id="WP_124903360.1">
    <property type="nucleotide sequence ID" value="NZ_RQJP01000001.1"/>
</dbReference>
<feature type="binding site" evidence="3">
    <location>
        <position position="345"/>
    </location>
    <ligand>
        <name>CTP</name>
        <dbReference type="ChEBI" id="CHEBI:37563"/>
    </ligand>
</feature>
<comment type="caution">
    <text evidence="3">Lacks conserved residue(s) required for the propagation of feature annotation.</text>
</comment>
<keyword evidence="3 4" id="KW-0285">Flavoprotein</keyword>
<comment type="similarity">
    <text evidence="3 4">In the C-terminal section; belongs to the PPC synthetase family.</text>
</comment>
<dbReference type="InterPro" id="IPR036551">
    <property type="entry name" value="Flavin_trans-like"/>
</dbReference>
<dbReference type="UniPathway" id="UPA00241">
    <property type="reaction ID" value="UER00353"/>
</dbReference>
<feature type="binding site" evidence="3">
    <location>
        <position position="286"/>
    </location>
    <ligand>
        <name>CTP</name>
        <dbReference type="ChEBI" id="CHEBI:37563"/>
    </ligand>
</feature>
<dbReference type="EMBL" id="RQJP01000001">
    <property type="protein sequence ID" value="RRB17099.1"/>
    <property type="molecule type" value="Genomic_DNA"/>
</dbReference>
<dbReference type="OrthoDB" id="9802554at2"/>
<evidence type="ECO:0000313" key="7">
    <source>
        <dbReference type="EMBL" id="RRB17099.1"/>
    </source>
</evidence>
<evidence type="ECO:0000256" key="4">
    <source>
        <dbReference type="RuleBase" id="RU364078"/>
    </source>
</evidence>
<dbReference type="Proteomes" id="UP000274271">
    <property type="component" value="Unassembled WGS sequence"/>
</dbReference>
<evidence type="ECO:0000256" key="1">
    <source>
        <dbReference type="ARBA" id="ARBA00022793"/>
    </source>
</evidence>
<dbReference type="HAMAP" id="MF_02225">
    <property type="entry name" value="CoaBC"/>
    <property type="match status" value="1"/>
</dbReference>
<accession>A0A3P1CV17</accession>
<dbReference type="GO" id="GO:0015941">
    <property type="term" value="P:pantothenate catabolic process"/>
    <property type="evidence" value="ECO:0007669"/>
    <property type="project" value="InterPro"/>
</dbReference>
<dbReference type="Pfam" id="PF02441">
    <property type="entry name" value="Flavoprotein"/>
    <property type="match status" value="1"/>
</dbReference>
<comment type="pathway">
    <text evidence="3 4">Cofactor biosynthesis; coenzyme A biosynthesis; CoA from (R)-pantothenate: step 2/5.</text>
</comment>
<comment type="pathway">
    <text evidence="3 4">Cofactor biosynthesis; coenzyme A biosynthesis; CoA from (R)-pantothenate: step 3/5.</text>
</comment>